<dbReference type="EMBL" id="UAWN01000013">
    <property type="protein sequence ID" value="SQC38822.1"/>
    <property type="molecule type" value="Genomic_DNA"/>
</dbReference>
<dbReference type="AlphaFoldDB" id="A0A2X3E4T9"/>
<keyword evidence="1" id="KW-0560">Oxidoreductase</keyword>
<proteinExistence type="predicted"/>
<organism evidence="1 2">
    <name type="scientific">Klebsiella pneumoniae</name>
    <dbReference type="NCBI Taxonomy" id="573"/>
    <lineage>
        <taxon>Bacteria</taxon>
        <taxon>Pseudomonadati</taxon>
        <taxon>Pseudomonadota</taxon>
        <taxon>Gammaproteobacteria</taxon>
        <taxon>Enterobacterales</taxon>
        <taxon>Enterobacteriaceae</taxon>
        <taxon>Klebsiella/Raoultella group</taxon>
        <taxon>Klebsiella</taxon>
        <taxon>Klebsiella pneumoniae complex</taxon>
    </lineage>
</organism>
<accession>A0A2X3E4T9</accession>
<dbReference type="Gene3D" id="3.40.50.740">
    <property type="match status" value="1"/>
</dbReference>
<dbReference type="GO" id="GO:0016491">
    <property type="term" value="F:oxidoreductase activity"/>
    <property type="evidence" value="ECO:0007669"/>
    <property type="project" value="UniProtKB-KW"/>
</dbReference>
<evidence type="ECO:0000313" key="1">
    <source>
        <dbReference type="EMBL" id="SQC38822.1"/>
    </source>
</evidence>
<reference evidence="1 2" key="1">
    <citation type="submission" date="2018-06" db="EMBL/GenBank/DDBJ databases">
        <authorList>
            <consortium name="Pathogen Informatics"/>
            <person name="Doyle S."/>
        </authorList>
    </citation>
    <scope>NUCLEOTIDE SEQUENCE [LARGE SCALE GENOMIC DNA]</scope>
    <source>
        <strain evidence="1 2">NCTC9128</strain>
    </source>
</reference>
<dbReference type="EC" id="1.8.5.3" evidence="1"/>
<sequence>MASCGNMSYVIFADQAIKPRFECKTIYEMTSELAKRLGVEEQFTEGRTQEGLDALSV</sequence>
<name>A0A2X3E4T9_KLEPN</name>
<evidence type="ECO:0000313" key="2">
    <source>
        <dbReference type="Proteomes" id="UP000251088"/>
    </source>
</evidence>
<dbReference type="Proteomes" id="UP000251088">
    <property type="component" value="Unassembled WGS sequence"/>
</dbReference>
<protein>
    <submittedName>
        <fullName evidence="1">Anaerobic dimethyl sulfoxide reductase subunit A</fullName>
        <ecNumber evidence="1">1.8.5.3</ecNumber>
    </submittedName>
</protein>
<dbReference type="SUPFAM" id="SSF53706">
    <property type="entry name" value="Formate dehydrogenase/DMSO reductase, domains 1-3"/>
    <property type="match status" value="1"/>
</dbReference>
<gene>
    <name evidence="1" type="primary">dmsA_12</name>
    <name evidence="1" type="ORF">NCTC9128_04965</name>
</gene>